<evidence type="ECO:0000256" key="1">
    <source>
        <dbReference type="SAM" id="Phobius"/>
    </source>
</evidence>
<comment type="caution">
    <text evidence="2">The sequence shown here is derived from an EMBL/GenBank/DDBJ whole genome shotgun (WGS) entry which is preliminary data.</text>
</comment>
<feature type="transmembrane region" description="Helical" evidence="1">
    <location>
        <begin position="42"/>
        <end position="63"/>
    </location>
</feature>
<dbReference type="EMBL" id="BMCT01000009">
    <property type="protein sequence ID" value="GGF83209.1"/>
    <property type="molecule type" value="Genomic_DNA"/>
</dbReference>
<name>A0A917CBR6_9HYPH</name>
<reference evidence="2" key="2">
    <citation type="submission" date="2020-09" db="EMBL/GenBank/DDBJ databases">
        <authorList>
            <person name="Sun Q."/>
            <person name="Sedlacek I."/>
        </authorList>
    </citation>
    <scope>NUCLEOTIDE SEQUENCE</scope>
    <source>
        <strain evidence="2">CCM 7897</strain>
    </source>
</reference>
<organism evidence="2 3">
    <name type="scientific">Azorhizobium oxalatiphilum</name>
    <dbReference type="NCBI Taxonomy" id="980631"/>
    <lineage>
        <taxon>Bacteria</taxon>
        <taxon>Pseudomonadati</taxon>
        <taxon>Pseudomonadota</taxon>
        <taxon>Alphaproteobacteria</taxon>
        <taxon>Hyphomicrobiales</taxon>
        <taxon>Xanthobacteraceae</taxon>
        <taxon>Azorhizobium</taxon>
    </lineage>
</organism>
<reference evidence="2" key="1">
    <citation type="journal article" date="2014" name="Int. J. Syst. Evol. Microbiol.">
        <title>Complete genome sequence of Corynebacterium casei LMG S-19264T (=DSM 44701T), isolated from a smear-ripened cheese.</title>
        <authorList>
            <consortium name="US DOE Joint Genome Institute (JGI-PGF)"/>
            <person name="Walter F."/>
            <person name="Albersmeier A."/>
            <person name="Kalinowski J."/>
            <person name="Ruckert C."/>
        </authorList>
    </citation>
    <scope>NUCLEOTIDE SEQUENCE</scope>
    <source>
        <strain evidence="2">CCM 7897</strain>
    </source>
</reference>
<protein>
    <submittedName>
        <fullName evidence="2">Uncharacterized protein</fullName>
    </submittedName>
</protein>
<keyword evidence="1" id="KW-0472">Membrane</keyword>
<keyword evidence="1" id="KW-0812">Transmembrane</keyword>
<keyword evidence="1" id="KW-1133">Transmembrane helix</keyword>
<feature type="transmembrane region" description="Helical" evidence="1">
    <location>
        <begin position="75"/>
        <end position="94"/>
    </location>
</feature>
<evidence type="ECO:0000313" key="2">
    <source>
        <dbReference type="EMBL" id="GGF83209.1"/>
    </source>
</evidence>
<dbReference type="Proteomes" id="UP000606044">
    <property type="component" value="Unassembled WGS sequence"/>
</dbReference>
<dbReference type="AlphaFoldDB" id="A0A917CBR6"/>
<gene>
    <name evidence="2" type="ORF">GCM10007301_49120</name>
</gene>
<evidence type="ECO:0000313" key="3">
    <source>
        <dbReference type="Proteomes" id="UP000606044"/>
    </source>
</evidence>
<keyword evidence="3" id="KW-1185">Reference proteome</keyword>
<accession>A0A917CBR6</accession>
<dbReference type="RefSeq" id="WP_188583515.1">
    <property type="nucleotide sequence ID" value="NZ_BMCT01000009.1"/>
</dbReference>
<proteinExistence type="predicted"/>
<sequence length="115" mass="11246">MAVVALIVLFLALASAVASWGVAVTEGLKAKGAADAAGGPHGSASAVQLVLWPFAARLLAGPAADHARRVGKAQVAFIAALMIAAAAISVYSNLTAVRPPLAHPAGQGSAAPSKS</sequence>